<organism evidence="2 3">
    <name type="scientific">Flagellimonas lutaonensis</name>
    <dbReference type="NCBI Taxonomy" id="516051"/>
    <lineage>
        <taxon>Bacteria</taxon>
        <taxon>Pseudomonadati</taxon>
        <taxon>Bacteroidota</taxon>
        <taxon>Flavobacteriia</taxon>
        <taxon>Flavobacteriales</taxon>
        <taxon>Flavobacteriaceae</taxon>
        <taxon>Flagellimonas</taxon>
    </lineage>
</organism>
<dbReference type="InterPro" id="IPR011989">
    <property type="entry name" value="ARM-like"/>
</dbReference>
<name>A0A0D5YWV2_9FLAO</name>
<dbReference type="OrthoDB" id="1454284at2"/>
<dbReference type="RefSeq" id="WP_045802886.1">
    <property type="nucleotide sequence ID" value="NZ_CP011071.1"/>
</dbReference>
<dbReference type="KEGG" id="mlt:VC82_2779"/>
<accession>A0A0D5YWV2</accession>
<dbReference type="PATRIC" id="fig|516051.4.peg.2848"/>
<evidence type="ECO:0000256" key="1">
    <source>
        <dbReference type="SAM" id="MobiDB-lite"/>
    </source>
</evidence>
<feature type="region of interest" description="Disordered" evidence="1">
    <location>
        <begin position="598"/>
        <end position="644"/>
    </location>
</feature>
<evidence type="ECO:0008006" key="4">
    <source>
        <dbReference type="Google" id="ProtNLM"/>
    </source>
</evidence>
<keyword evidence="3" id="KW-1185">Reference proteome</keyword>
<dbReference type="HOGENOM" id="CLU_019351_0_0_10"/>
<reference evidence="2 3" key="1">
    <citation type="submission" date="2015-03" db="EMBL/GenBank/DDBJ databases">
        <title>Complete genome sequence of Muricauda lutaonensis CC-HSB-11T, isolated from a coastal hot spring.</title>
        <authorList>
            <person name="Kim K.M."/>
        </authorList>
    </citation>
    <scope>NUCLEOTIDE SEQUENCE [LARGE SCALE GENOMIC DNA]</scope>
    <source>
        <strain evidence="2 3">CC-HSB-11</strain>
    </source>
</reference>
<gene>
    <name evidence="2" type="ORF">VC82_2779</name>
</gene>
<dbReference type="STRING" id="516051.VC82_2779"/>
<proteinExistence type="predicted"/>
<dbReference type="SUPFAM" id="SSF48371">
    <property type="entry name" value="ARM repeat"/>
    <property type="match status" value="1"/>
</dbReference>
<dbReference type="Proteomes" id="UP000032726">
    <property type="component" value="Chromosome"/>
</dbReference>
<evidence type="ECO:0000313" key="3">
    <source>
        <dbReference type="Proteomes" id="UP000032726"/>
    </source>
</evidence>
<dbReference type="EMBL" id="CP011071">
    <property type="protein sequence ID" value="AKA36333.1"/>
    <property type="molecule type" value="Genomic_DNA"/>
</dbReference>
<sequence length="694" mass="79738">MFTILGVVYFAFIFFFKRKISFHSKRLSEKKKKLAPVISNFLFHDHHGPIEEQKSYVQLKIEIRGELKNKSFRKILTEILMDLEKDVSGETKKKLHRLYAELGLHLDAFQKLKSWRWEVVSSGILELTEMQRIDAYPFITKFLNDRRGIIRKQAEIATVSLKPEGISHLLDTTRYSISEWQQLKIMEELREMENFRPPQFATWLISPNRDVVLFSLRLMRHYNQNDAAKSIVELIKHKDDQVKTEAIRCIKEFCILRAIDPLKKVFWSCNEMVKIEILEAISTLGSKNDIEFLLKVEKQEPSFMVRTKALTAINDLAPDTIIPTKDIMSRFKKDKKDSIDIELANAKTVSDSAPVTVHDKETPPEDDLVAGNETYFESIEVYEVDPKTISLADDAIHAEDHLEASAGEQEAEMEKEYEFGPLEEEMDEVFNGHLGLVNPDSNQEQTDDSNALQPKFSEEYQKLSPPEQEKLIESLEISGSDRDIPVLEDLMKQQNNPESGFRIFKMLKKLKTRSDIANTPSSEPSYNVDELLVEAKDSIFYPLFEYADGTAPKLALLEEIADVGDERELALLEKLTHDQDVRVAQRAGRAKEQLLQKLTSDEEAVSEMATQEPAEQPEMVQDNQTEKAPLEQNPKTGETNEADDELLPLELCFLYDELGIKGANDHEEGLNFELSEEFYLYGNSSQVERNMSKK</sequence>
<protein>
    <recommendedName>
        <fullName evidence="4">HEAT repeat domain-containing protein</fullName>
    </recommendedName>
</protein>
<dbReference type="InterPro" id="IPR016024">
    <property type="entry name" value="ARM-type_fold"/>
</dbReference>
<evidence type="ECO:0000313" key="2">
    <source>
        <dbReference type="EMBL" id="AKA36333.1"/>
    </source>
</evidence>
<dbReference type="AlphaFoldDB" id="A0A0D5YWV2"/>
<dbReference type="Gene3D" id="1.25.10.10">
    <property type="entry name" value="Leucine-rich Repeat Variant"/>
    <property type="match status" value="1"/>
</dbReference>